<gene>
    <name evidence="1" type="ORF">NBR_LOCUS8676</name>
</gene>
<dbReference type="WBParaSite" id="NBR_0000867501-mRNA-1">
    <property type="protein sequence ID" value="NBR_0000867501-mRNA-1"/>
    <property type="gene ID" value="NBR_0000867501"/>
</dbReference>
<keyword evidence="2" id="KW-1185">Reference proteome</keyword>
<proteinExistence type="predicted"/>
<evidence type="ECO:0000313" key="1">
    <source>
        <dbReference type="EMBL" id="VDL72265.1"/>
    </source>
</evidence>
<name>A0A0N4XZP9_NIPBR</name>
<reference evidence="3" key="1">
    <citation type="submission" date="2017-02" db="UniProtKB">
        <authorList>
            <consortium name="WormBaseParasite"/>
        </authorList>
    </citation>
    <scope>IDENTIFICATION</scope>
</reference>
<organism evidence="3">
    <name type="scientific">Nippostrongylus brasiliensis</name>
    <name type="common">Rat hookworm</name>
    <dbReference type="NCBI Taxonomy" id="27835"/>
    <lineage>
        <taxon>Eukaryota</taxon>
        <taxon>Metazoa</taxon>
        <taxon>Ecdysozoa</taxon>
        <taxon>Nematoda</taxon>
        <taxon>Chromadorea</taxon>
        <taxon>Rhabditida</taxon>
        <taxon>Rhabditina</taxon>
        <taxon>Rhabditomorpha</taxon>
        <taxon>Strongyloidea</taxon>
        <taxon>Heligmosomidae</taxon>
        <taxon>Nippostrongylus</taxon>
    </lineage>
</organism>
<protein>
    <submittedName>
        <fullName evidence="3">Transposase</fullName>
    </submittedName>
</protein>
<dbReference type="Proteomes" id="UP000271162">
    <property type="component" value="Unassembled WGS sequence"/>
</dbReference>
<dbReference type="AlphaFoldDB" id="A0A0N4XZP9"/>
<sequence length="79" mass="9222">MQKVSDALYQEHISRKILIDWVRVTGLGIPKDLRLSLGQPKPEERVPVQQSELFIRKEVEELSLHLVLSPMSRLLKEIY</sequence>
<reference evidence="1 2" key="2">
    <citation type="submission" date="2018-11" db="EMBL/GenBank/DDBJ databases">
        <authorList>
            <consortium name="Pathogen Informatics"/>
        </authorList>
    </citation>
    <scope>NUCLEOTIDE SEQUENCE [LARGE SCALE GENOMIC DNA]</scope>
</reference>
<evidence type="ECO:0000313" key="3">
    <source>
        <dbReference type="WBParaSite" id="NBR_0000867501-mRNA-1"/>
    </source>
</evidence>
<accession>A0A0N4XZP9</accession>
<evidence type="ECO:0000313" key="2">
    <source>
        <dbReference type="Proteomes" id="UP000271162"/>
    </source>
</evidence>
<dbReference type="EMBL" id="UYSL01020035">
    <property type="protein sequence ID" value="VDL72265.1"/>
    <property type="molecule type" value="Genomic_DNA"/>
</dbReference>